<gene>
    <name evidence="2" type="ORF">E1261_43725</name>
</gene>
<dbReference type="InterPro" id="IPR046151">
    <property type="entry name" value="DUF6153"/>
</dbReference>
<reference evidence="2 3" key="1">
    <citation type="submission" date="2019-03" db="EMBL/GenBank/DDBJ databases">
        <title>Draft genome sequences of novel Actinobacteria.</title>
        <authorList>
            <person name="Sahin N."/>
            <person name="Ay H."/>
            <person name="Saygin H."/>
        </authorList>
    </citation>
    <scope>NUCLEOTIDE SEQUENCE [LARGE SCALE GENOMIC DNA]</scope>
    <source>
        <strain evidence="2 3">JCM 30547</strain>
    </source>
</reference>
<comment type="caution">
    <text evidence="2">The sequence shown here is derived from an EMBL/GenBank/DDBJ whole genome shotgun (WGS) entry which is preliminary data.</text>
</comment>
<dbReference type="EMBL" id="SMKA01000443">
    <property type="protein sequence ID" value="TDC14293.1"/>
    <property type="molecule type" value="Genomic_DNA"/>
</dbReference>
<keyword evidence="1" id="KW-0472">Membrane</keyword>
<dbReference type="Pfam" id="PF19650">
    <property type="entry name" value="DUF6153"/>
    <property type="match status" value="1"/>
</dbReference>
<name>A0A4R4P0Z2_9ACTN</name>
<protein>
    <submittedName>
        <fullName evidence="2">Uncharacterized protein</fullName>
    </submittedName>
</protein>
<keyword evidence="3" id="KW-1185">Reference proteome</keyword>
<evidence type="ECO:0000256" key="1">
    <source>
        <dbReference type="SAM" id="Phobius"/>
    </source>
</evidence>
<keyword evidence="1" id="KW-1133">Transmembrane helix</keyword>
<sequence length="128" mass="13522">MTTRQAVRRGPARLLVAVLLLAGVFAMHALTGNHNPAMAEHTPAAHSMVASDTPAVEPVEDGHLHTMGEVCLAVLTALLIALVVTLVRRSFAPAHPIPPTGVVVPVILAEPSPPWRQPSLSKLCVLRT</sequence>
<evidence type="ECO:0000313" key="2">
    <source>
        <dbReference type="EMBL" id="TDC14293.1"/>
    </source>
</evidence>
<dbReference type="Proteomes" id="UP000295075">
    <property type="component" value="Unassembled WGS sequence"/>
</dbReference>
<dbReference type="RefSeq" id="WP_132416117.1">
    <property type="nucleotide sequence ID" value="NZ_SMKA01000443.1"/>
</dbReference>
<dbReference type="OrthoDB" id="3829496at2"/>
<organism evidence="2 3">
    <name type="scientific">Kribbella albertanoniae</name>
    <dbReference type="NCBI Taxonomy" id="1266829"/>
    <lineage>
        <taxon>Bacteria</taxon>
        <taxon>Bacillati</taxon>
        <taxon>Actinomycetota</taxon>
        <taxon>Actinomycetes</taxon>
        <taxon>Propionibacteriales</taxon>
        <taxon>Kribbellaceae</taxon>
        <taxon>Kribbella</taxon>
    </lineage>
</organism>
<dbReference type="AlphaFoldDB" id="A0A4R4P0Z2"/>
<accession>A0A4R4P0Z2</accession>
<keyword evidence="1" id="KW-0812">Transmembrane</keyword>
<feature type="transmembrane region" description="Helical" evidence="1">
    <location>
        <begin position="63"/>
        <end position="87"/>
    </location>
</feature>
<proteinExistence type="predicted"/>
<evidence type="ECO:0000313" key="3">
    <source>
        <dbReference type="Proteomes" id="UP000295075"/>
    </source>
</evidence>